<dbReference type="PROSITE" id="PS51681">
    <property type="entry name" value="SAM_MT_NNMT_PNMT_TEMT"/>
    <property type="match status" value="1"/>
</dbReference>
<organism evidence="5 6">
    <name type="scientific">Paractinoplanes hotanensis</name>
    <dbReference type="NCBI Taxonomy" id="2906497"/>
    <lineage>
        <taxon>Bacteria</taxon>
        <taxon>Bacillati</taxon>
        <taxon>Actinomycetota</taxon>
        <taxon>Actinomycetes</taxon>
        <taxon>Micromonosporales</taxon>
        <taxon>Micromonosporaceae</taxon>
        <taxon>Paractinoplanes</taxon>
    </lineage>
</organism>
<dbReference type="Gene3D" id="3.40.50.150">
    <property type="entry name" value="Vaccinia Virus protein VP39"/>
    <property type="match status" value="1"/>
</dbReference>
<dbReference type="GO" id="GO:0008168">
    <property type="term" value="F:methyltransferase activity"/>
    <property type="evidence" value="ECO:0007669"/>
    <property type="project" value="UniProtKB-KW"/>
</dbReference>
<evidence type="ECO:0000256" key="1">
    <source>
        <dbReference type="ARBA" id="ARBA00022603"/>
    </source>
</evidence>
<keyword evidence="6" id="KW-1185">Reference proteome</keyword>
<dbReference type="InterPro" id="IPR000940">
    <property type="entry name" value="NNMT_TEMT_trans"/>
</dbReference>
<keyword evidence="1 5" id="KW-0489">Methyltransferase</keyword>
<dbReference type="PANTHER" id="PTHR10867">
    <property type="entry name" value="NNMT/PNMT/TEMT FAMILY MEMBER"/>
    <property type="match status" value="1"/>
</dbReference>
<dbReference type="InterPro" id="IPR029063">
    <property type="entry name" value="SAM-dependent_MTases_sf"/>
</dbReference>
<feature type="region of interest" description="Disordered" evidence="4">
    <location>
        <begin position="1"/>
        <end position="20"/>
    </location>
</feature>
<evidence type="ECO:0000256" key="4">
    <source>
        <dbReference type="SAM" id="MobiDB-lite"/>
    </source>
</evidence>
<comment type="caution">
    <text evidence="5">The sequence shown here is derived from an EMBL/GenBank/DDBJ whole genome shotgun (WGS) entry which is preliminary data.</text>
</comment>
<dbReference type="EMBL" id="JAMQOL010000073">
    <property type="protein sequence ID" value="MCM4084192.1"/>
    <property type="molecule type" value="Genomic_DNA"/>
</dbReference>
<evidence type="ECO:0000313" key="5">
    <source>
        <dbReference type="EMBL" id="MCM4084192.1"/>
    </source>
</evidence>
<proteinExistence type="predicted"/>
<dbReference type="GO" id="GO:0032259">
    <property type="term" value="P:methylation"/>
    <property type="evidence" value="ECO:0007669"/>
    <property type="project" value="UniProtKB-KW"/>
</dbReference>
<evidence type="ECO:0000256" key="3">
    <source>
        <dbReference type="ARBA" id="ARBA00022691"/>
    </source>
</evidence>
<dbReference type="PANTHER" id="PTHR10867:SF17">
    <property type="entry name" value="NICOTINAMIDE N-METHYLTRANSFERASE"/>
    <property type="match status" value="1"/>
</dbReference>
<dbReference type="NCBIfam" id="NF040568">
    <property type="entry name" value="SCO2525_fam"/>
    <property type="match status" value="1"/>
</dbReference>
<reference evidence="5 6" key="1">
    <citation type="submission" date="2022-06" db="EMBL/GenBank/DDBJ databases">
        <title>Actinoplanes abujensis sp. nov., isolated from Nigerian arid soil.</title>
        <authorList>
            <person name="Ding P."/>
        </authorList>
    </citation>
    <scope>NUCLEOTIDE SEQUENCE [LARGE SCALE GENOMIC DNA]</scope>
    <source>
        <strain evidence="6">TRM88002</strain>
    </source>
</reference>
<dbReference type="SUPFAM" id="SSF53335">
    <property type="entry name" value="S-adenosyl-L-methionine-dependent methyltransferases"/>
    <property type="match status" value="1"/>
</dbReference>
<keyword evidence="3" id="KW-0949">S-adenosyl-L-methionine</keyword>
<protein>
    <submittedName>
        <fullName evidence="5">SCO2525 family SAM-dependent methyltransferase</fullName>
    </submittedName>
</protein>
<keyword evidence="2" id="KW-0808">Transferase</keyword>
<accession>A0ABT0YDQ3</accession>
<name>A0ABT0YDQ3_9ACTN</name>
<sequence>MNAATKDATAQSTVAPTTPPNWDTFQPHPYWKENYAYLRGDDRRFLNLIRDFFGAEEPATVDGERLGIDVGSGANLYPALAMLPLCDKVTLFEYGAANCAWLRQSARKYQTLWDPYWRTLRVHPAYAKIGSNARSRLARAAQVEQGSLFDLPSRRYHVGTMFFVAESITNDPDEFHEAIDKFLGCLKPGAPFAAAFMRNSNGYSVDGQEFPALQIDEHDIKLYLDKVAAVQTIETVNERGQFIQGDNAPDKAPTWQLRPGYEGMILALGHAN</sequence>
<dbReference type="Pfam" id="PF01234">
    <property type="entry name" value="NNMT_PNMT_TEMT"/>
    <property type="match status" value="1"/>
</dbReference>
<dbReference type="Proteomes" id="UP001523216">
    <property type="component" value="Unassembled WGS sequence"/>
</dbReference>
<gene>
    <name evidence="5" type="ORF">LXN57_42315</name>
</gene>
<feature type="compositionally biased region" description="Polar residues" evidence="4">
    <location>
        <begin position="8"/>
        <end position="20"/>
    </location>
</feature>
<dbReference type="RefSeq" id="WP_251803947.1">
    <property type="nucleotide sequence ID" value="NZ_JAMQOL010000073.1"/>
</dbReference>
<evidence type="ECO:0000313" key="6">
    <source>
        <dbReference type="Proteomes" id="UP001523216"/>
    </source>
</evidence>
<evidence type="ECO:0000256" key="2">
    <source>
        <dbReference type="ARBA" id="ARBA00022679"/>
    </source>
</evidence>